<keyword evidence="5 11" id="KW-0812">Transmembrane</keyword>
<keyword evidence="3 11" id="KW-1134">Transmembrane beta strand</keyword>
<evidence type="ECO:0000256" key="6">
    <source>
        <dbReference type="ARBA" id="ARBA00023004"/>
    </source>
</evidence>
<sequence length="751" mass="83879">MLKKMFYISFVLGFILIVFEQAALAQENSFLNKESISDDVLQEIDEELSWIKEETLVITARKRPENLQEVPVSVTALNAAILEKYQVEYLGDIQHLTPNLSVHVGDALNAVVYIRGIGQLDSLFFADPGVGIYYDDVYLARAQGAFLDVFDIERIEVLRGPQGSLYGKNTIGGAVKYVSSPISDNKKSAKIAAEAGSYYKKDIKGRISGPFIEDKLYGKLSFISLNRYGFSENDFDGEDDGDKRTIAGKGSVQYKYDDIFSFQVDADRSKDYPSASRTPARETPVTGYINGSPVTFPASDDPFTVDANYNEKDDLDTFGSTATAIWNLTDSASLKSVTSYRELEYDSGIDLDGTHLKILDVFYNLEQDQFSQELQFSYNPKSKLKGVAGLYYFQENNTGFDGIDLTELIGASEASLGDLETKSYAVYGEANYDIIDSFSITCGLRYTKEEKDFKRRIEFYQGSAPPAPGTTGVSFGSGLEVLDFKADDSWSSFSPKIGLSYQLNENILTYVSAAHGFKSGGFDGRTRTAVTSYEPENLWSYETGFKSAWFDNRLIVNSSFFYNDYSDLQLSSFSKDAQGNFNPVFTNAGKAVTRGAELESTIKPVNGLTLQAGIGFIDAYYKEYIGEDGKDISDDREFVNTPKWTAMLGIDYKYPVKNYGTLNFGGDVSYRSKTYLTVSSSEELAQDGYGLYNAFINLETKDKRWLFSLAGKNLSDEQYREHAFDLMESFGYQLAYYGTPRTFSLSVSYLY</sequence>
<evidence type="ECO:0000256" key="4">
    <source>
        <dbReference type="ARBA" id="ARBA00022496"/>
    </source>
</evidence>
<dbReference type="PROSITE" id="PS52016">
    <property type="entry name" value="TONB_DEPENDENT_REC_3"/>
    <property type="match status" value="1"/>
</dbReference>
<accession>A0A975GH19</accession>
<dbReference type="PANTHER" id="PTHR32552:SF81">
    <property type="entry name" value="TONB-DEPENDENT OUTER MEMBRANE RECEPTOR"/>
    <property type="match status" value="1"/>
</dbReference>
<feature type="domain" description="TonB-dependent receptor plug" evidence="15">
    <location>
        <begin position="67"/>
        <end position="174"/>
    </location>
</feature>
<evidence type="ECO:0000256" key="3">
    <source>
        <dbReference type="ARBA" id="ARBA00022452"/>
    </source>
</evidence>
<keyword evidence="4" id="KW-0410">Iron transport</keyword>
<comment type="similarity">
    <text evidence="11 12">Belongs to the TonB-dependent receptor family.</text>
</comment>
<dbReference type="Proteomes" id="UP000663720">
    <property type="component" value="Chromosome"/>
</dbReference>
<dbReference type="RefSeq" id="WP_207687029.1">
    <property type="nucleotide sequence ID" value="NZ_CP061799.1"/>
</dbReference>
<keyword evidence="2 11" id="KW-0813">Transport</keyword>
<keyword evidence="6" id="KW-0408">Iron</keyword>
<evidence type="ECO:0000313" key="16">
    <source>
        <dbReference type="EMBL" id="QTA80940.1"/>
    </source>
</evidence>
<evidence type="ECO:0000256" key="2">
    <source>
        <dbReference type="ARBA" id="ARBA00022448"/>
    </source>
</evidence>
<evidence type="ECO:0000259" key="15">
    <source>
        <dbReference type="Pfam" id="PF07715"/>
    </source>
</evidence>
<dbReference type="SUPFAM" id="SSF56935">
    <property type="entry name" value="Porins"/>
    <property type="match status" value="1"/>
</dbReference>
<dbReference type="KEGG" id="dli:dnl_32570"/>
<name>A0A975GH19_9BACT</name>
<dbReference type="EMBL" id="CP061799">
    <property type="protein sequence ID" value="QTA80940.1"/>
    <property type="molecule type" value="Genomic_DNA"/>
</dbReference>
<keyword evidence="9 11" id="KW-0472">Membrane</keyword>
<keyword evidence="17" id="KW-1185">Reference proteome</keyword>
<proteinExistence type="inferred from homology"/>
<dbReference type="InterPro" id="IPR000531">
    <property type="entry name" value="Beta-barrel_TonB"/>
</dbReference>
<evidence type="ECO:0000256" key="11">
    <source>
        <dbReference type="PROSITE-ProRule" id="PRU01360"/>
    </source>
</evidence>
<feature type="domain" description="TonB-dependent receptor-like beta-barrel" evidence="14">
    <location>
        <begin position="272"/>
        <end position="714"/>
    </location>
</feature>
<dbReference type="Gene3D" id="2.40.170.20">
    <property type="entry name" value="TonB-dependent receptor, beta-barrel domain"/>
    <property type="match status" value="1"/>
</dbReference>
<dbReference type="Pfam" id="PF07715">
    <property type="entry name" value="Plug"/>
    <property type="match status" value="1"/>
</dbReference>
<keyword evidence="16" id="KW-0675">Receptor</keyword>
<feature type="region of interest" description="Disordered" evidence="13">
    <location>
        <begin position="270"/>
        <end position="289"/>
    </location>
</feature>
<gene>
    <name evidence="16" type="ORF">dnl_32570</name>
</gene>
<comment type="subcellular location">
    <subcellularLocation>
        <location evidence="1 11">Cell outer membrane</location>
        <topology evidence="1 11">Multi-pass membrane protein</topology>
    </subcellularLocation>
</comment>
<dbReference type="Pfam" id="PF00593">
    <property type="entry name" value="TonB_dep_Rec_b-barrel"/>
    <property type="match status" value="1"/>
</dbReference>
<dbReference type="AlphaFoldDB" id="A0A975GH19"/>
<keyword evidence="10 11" id="KW-0998">Cell outer membrane</keyword>
<evidence type="ECO:0000256" key="10">
    <source>
        <dbReference type="ARBA" id="ARBA00023237"/>
    </source>
</evidence>
<evidence type="ECO:0000313" key="17">
    <source>
        <dbReference type="Proteomes" id="UP000663720"/>
    </source>
</evidence>
<dbReference type="InterPro" id="IPR036942">
    <property type="entry name" value="Beta-barrel_TonB_sf"/>
</dbReference>
<evidence type="ECO:0000256" key="8">
    <source>
        <dbReference type="ARBA" id="ARBA00023077"/>
    </source>
</evidence>
<keyword evidence="8 12" id="KW-0798">TonB box</keyword>
<dbReference type="GO" id="GO:0009279">
    <property type="term" value="C:cell outer membrane"/>
    <property type="evidence" value="ECO:0007669"/>
    <property type="project" value="UniProtKB-SubCell"/>
</dbReference>
<keyword evidence="7" id="KW-0406">Ion transport</keyword>
<evidence type="ECO:0000256" key="5">
    <source>
        <dbReference type="ARBA" id="ARBA00022692"/>
    </source>
</evidence>
<evidence type="ECO:0000256" key="9">
    <source>
        <dbReference type="ARBA" id="ARBA00023136"/>
    </source>
</evidence>
<evidence type="ECO:0000256" key="1">
    <source>
        <dbReference type="ARBA" id="ARBA00004571"/>
    </source>
</evidence>
<dbReference type="GO" id="GO:0006826">
    <property type="term" value="P:iron ion transport"/>
    <property type="evidence" value="ECO:0007669"/>
    <property type="project" value="UniProtKB-KW"/>
</dbReference>
<reference evidence="16" key="1">
    <citation type="journal article" date="2021" name="Microb. Physiol.">
        <title>Proteogenomic Insights into the Physiology of Marine, Sulfate-Reducing, Filamentous Desulfonema limicola and Desulfonema magnum.</title>
        <authorList>
            <person name="Schnaars V."/>
            <person name="Wohlbrand L."/>
            <person name="Scheve S."/>
            <person name="Hinrichs C."/>
            <person name="Reinhardt R."/>
            <person name="Rabus R."/>
        </authorList>
    </citation>
    <scope>NUCLEOTIDE SEQUENCE</scope>
    <source>
        <strain evidence="16">5ac10</strain>
    </source>
</reference>
<evidence type="ECO:0000256" key="12">
    <source>
        <dbReference type="RuleBase" id="RU003357"/>
    </source>
</evidence>
<dbReference type="InterPro" id="IPR012910">
    <property type="entry name" value="Plug_dom"/>
</dbReference>
<dbReference type="InterPro" id="IPR039426">
    <property type="entry name" value="TonB-dep_rcpt-like"/>
</dbReference>
<evidence type="ECO:0000259" key="14">
    <source>
        <dbReference type="Pfam" id="PF00593"/>
    </source>
</evidence>
<dbReference type="PANTHER" id="PTHR32552">
    <property type="entry name" value="FERRICHROME IRON RECEPTOR-RELATED"/>
    <property type="match status" value="1"/>
</dbReference>
<protein>
    <submittedName>
        <fullName evidence="16">TonB-dependent receptor</fullName>
    </submittedName>
</protein>
<organism evidence="16 17">
    <name type="scientific">Desulfonema limicola</name>
    <dbReference type="NCBI Taxonomy" id="45656"/>
    <lineage>
        <taxon>Bacteria</taxon>
        <taxon>Pseudomonadati</taxon>
        <taxon>Thermodesulfobacteriota</taxon>
        <taxon>Desulfobacteria</taxon>
        <taxon>Desulfobacterales</taxon>
        <taxon>Desulfococcaceae</taxon>
        <taxon>Desulfonema</taxon>
    </lineage>
</organism>
<evidence type="ECO:0000256" key="7">
    <source>
        <dbReference type="ARBA" id="ARBA00023065"/>
    </source>
</evidence>
<dbReference type="CDD" id="cd01347">
    <property type="entry name" value="ligand_gated_channel"/>
    <property type="match status" value="1"/>
</dbReference>
<evidence type="ECO:0000256" key="13">
    <source>
        <dbReference type="SAM" id="MobiDB-lite"/>
    </source>
</evidence>